<dbReference type="PANTHER" id="PTHR12143:SF43">
    <property type="entry name" value="PUTATIVE-RELATED"/>
    <property type="match status" value="1"/>
</dbReference>
<proteinExistence type="predicted"/>
<feature type="domain" description="Glycosyl hydrolase family 92" evidence="1">
    <location>
        <begin position="255"/>
        <end position="717"/>
    </location>
</feature>
<dbReference type="PANTHER" id="PTHR12143">
    <property type="entry name" value="PEPTIDE N-GLYCANASE PNGASE -RELATED"/>
    <property type="match status" value="1"/>
</dbReference>
<feature type="domain" description="Glycosyl hydrolase family 92 N-terminal" evidence="2">
    <location>
        <begin position="43"/>
        <end position="233"/>
    </location>
</feature>
<dbReference type="AlphaFoldDB" id="A0A812T215"/>
<dbReference type="GO" id="GO:0030246">
    <property type="term" value="F:carbohydrate binding"/>
    <property type="evidence" value="ECO:0007669"/>
    <property type="project" value="InterPro"/>
</dbReference>
<dbReference type="GO" id="GO:0005829">
    <property type="term" value="C:cytosol"/>
    <property type="evidence" value="ECO:0007669"/>
    <property type="project" value="TreeGrafter"/>
</dbReference>
<dbReference type="Pfam" id="PF17678">
    <property type="entry name" value="Glyco_hydro_92N"/>
    <property type="match status" value="1"/>
</dbReference>
<dbReference type="InterPro" id="IPR041371">
    <property type="entry name" value="GH92_N"/>
</dbReference>
<evidence type="ECO:0000313" key="3">
    <source>
        <dbReference type="EMBL" id="CAE7503321.1"/>
    </source>
</evidence>
<dbReference type="GO" id="GO:0006516">
    <property type="term" value="P:glycoprotein catabolic process"/>
    <property type="evidence" value="ECO:0007669"/>
    <property type="project" value="TreeGrafter"/>
</dbReference>
<evidence type="ECO:0008006" key="5">
    <source>
        <dbReference type="Google" id="ProtNLM"/>
    </source>
</evidence>
<organism evidence="3 4">
    <name type="scientific">Symbiodinium pilosum</name>
    <name type="common">Dinoflagellate</name>
    <dbReference type="NCBI Taxonomy" id="2952"/>
    <lineage>
        <taxon>Eukaryota</taxon>
        <taxon>Sar</taxon>
        <taxon>Alveolata</taxon>
        <taxon>Dinophyceae</taxon>
        <taxon>Suessiales</taxon>
        <taxon>Symbiodiniaceae</taxon>
        <taxon>Symbiodinium</taxon>
    </lineage>
</organism>
<dbReference type="Gene3D" id="2.70.98.10">
    <property type="match status" value="1"/>
</dbReference>
<evidence type="ECO:0000313" key="4">
    <source>
        <dbReference type="Proteomes" id="UP000649617"/>
    </source>
</evidence>
<dbReference type="InterPro" id="IPR014718">
    <property type="entry name" value="GH-type_carb-bd"/>
</dbReference>
<dbReference type="OrthoDB" id="443374at2759"/>
<dbReference type="Gene3D" id="3.30.2080.10">
    <property type="entry name" value="GH92 mannosidase domain"/>
    <property type="match status" value="1"/>
</dbReference>
<dbReference type="GO" id="GO:0000224">
    <property type="term" value="F:peptide-N4-(N-acetyl-beta-glucosaminyl)asparagine amidase activity"/>
    <property type="evidence" value="ECO:0007669"/>
    <property type="project" value="TreeGrafter"/>
</dbReference>
<sequence>MAPVLNIINETCALLALSTRRLSLQRSPASPSWVDDVDVLVRDHGPVFPVAVPWGMALATPWAQEIHETSGTLNSLNSKADVMEFHGMTHTTLSAGGQLGELLLLPQYEGNPASMLFTRSLSGIPGYFHGVAGTGLHNVTLEGSVTSRGAFHRFHFDRAAGQPGLNVMLDPQGLQKSALSDSQLEVKEKEQILEGCSLAQRFDKEAGESLLCFAVSFDVPFTHSATTSQAKLVFDGHPKEVNVRVGLSRTSVAYARRNLKAELAQPLDKVILAAKQRWQDALSTVLVDMTPPARLRHFYTGLYESLLAPHLLSEHDGVYRMPNRKGTRPLQGKGEVTKLGELDTKMPTRTSTDKKDVYNTDFLPDTYRALHPLMNLIQPSMSRAFGDSMLELARHHPEGMISRDPSGTILAGLALQGLIPQSDAFALLNRSLRLAADDRPPVSSVSFIAESVPASMSKALEQARADQCASMLASKMGLGPDAEHFHTQMKRVYQKWDPLQHVFAPQVHARKPRKVSRLTGAAPVPAEGTALQYSFAANFNVDEMVRLHGGRGSFLQALDQFFYQEPGTQGGDLSGNFQGLSLEDEPALHVPYLYGLEGELNRTARLVDTLVKTTLVSSDGPRPSDDHGAQSAWAILSFLGMYPVDPCSGDFILGRPFVSHASLKVPGGELQIRVHNQGEEHMHVEKVSWNSKTLDLSKPVLHGAELAKGGLLEFWMTS</sequence>
<name>A0A812T215_SYMPI</name>
<dbReference type="InterPro" id="IPR012939">
    <property type="entry name" value="Glyco_hydro_92"/>
</dbReference>
<dbReference type="Gene3D" id="1.20.1610.10">
    <property type="entry name" value="alpha-1,2-mannosidases domains"/>
    <property type="match status" value="1"/>
</dbReference>
<protein>
    <recommendedName>
        <fullName evidence="5">Glycosyl hydrolase family 92 domain-containing protein</fullName>
    </recommendedName>
</protein>
<evidence type="ECO:0000259" key="2">
    <source>
        <dbReference type="Pfam" id="PF17678"/>
    </source>
</evidence>
<dbReference type="InterPro" id="IPR050883">
    <property type="entry name" value="PNGase"/>
</dbReference>
<comment type="caution">
    <text evidence="3">The sequence shown here is derived from an EMBL/GenBank/DDBJ whole genome shotgun (WGS) entry which is preliminary data.</text>
</comment>
<evidence type="ECO:0000259" key="1">
    <source>
        <dbReference type="Pfam" id="PF07971"/>
    </source>
</evidence>
<gene>
    <name evidence="3" type="ORF">SPIL2461_LOCUS13032</name>
</gene>
<dbReference type="Proteomes" id="UP000649617">
    <property type="component" value="Unassembled WGS sequence"/>
</dbReference>
<dbReference type="GO" id="GO:0005634">
    <property type="term" value="C:nucleus"/>
    <property type="evidence" value="ECO:0007669"/>
    <property type="project" value="TreeGrafter"/>
</dbReference>
<dbReference type="Gene3D" id="1.20.1050.60">
    <property type="entry name" value="alpha-1,2-mannosidase"/>
    <property type="match status" value="1"/>
</dbReference>
<reference evidence="3" key="1">
    <citation type="submission" date="2021-02" db="EMBL/GenBank/DDBJ databases">
        <authorList>
            <person name="Dougan E. K."/>
            <person name="Rhodes N."/>
            <person name="Thang M."/>
            <person name="Chan C."/>
        </authorList>
    </citation>
    <scope>NUCLEOTIDE SEQUENCE</scope>
</reference>
<keyword evidence="4" id="KW-1185">Reference proteome</keyword>
<dbReference type="EMBL" id="CAJNIZ010027891">
    <property type="protein sequence ID" value="CAE7503321.1"/>
    <property type="molecule type" value="Genomic_DNA"/>
</dbReference>
<dbReference type="Pfam" id="PF07971">
    <property type="entry name" value="Glyco_hydro_92"/>
    <property type="match status" value="1"/>
</dbReference>
<accession>A0A812T215</accession>